<evidence type="ECO:0000256" key="6">
    <source>
        <dbReference type="SAM" id="MobiDB-lite"/>
    </source>
</evidence>
<keyword evidence="2" id="KW-0677">Repeat</keyword>
<evidence type="ECO:0000313" key="9">
    <source>
        <dbReference type="Proteomes" id="UP001590950"/>
    </source>
</evidence>
<keyword evidence="9" id="KW-1185">Reference proteome</keyword>
<dbReference type="SMART" id="SM00355">
    <property type="entry name" value="ZnF_C2H2"/>
    <property type="match status" value="4"/>
</dbReference>
<feature type="domain" description="C2H2-type" evidence="7">
    <location>
        <begin position="116"/>
        <end position="146"/>
    </location>
</feature>
<protein>
    <recommendedName>
        <fullName evidence="7">C2H2-type domain-containing protein</fullName>
    </recommendedName>
</protein>
<evidence type="ECO:0000256" key="4">
    <source>
        <dbReference type="ARBA" id="ARBA00022833"/>
    </source>
</evidence>
<dbReference type="PROSITE" id="PS50157">
    <property type="entry name" value="ZINC_FINGER_C2H2_2"/>
    <property type="match status" value="4"/>
</dbReference>
<keyword evidence="3 5" id="KW-0863">Zinc-finger</keyword>
<organism evidence="8 9">
    <name type="scientific">Stereocaulon virgatum</name>
    <dbReference type="NCBI Taxonomy" id="373712"/>
    <lineage>
        <taxon>Eukaryota</taxon>
        <taxon>Fungi</taxon>
        <taxon>Dikarya</taxon>
        <taxon>Ascomycota</taxon>
        <taxon>Pezizomycotina</taxon>
        <taxon>Lecanoromycetes</taxon>
        <taxon>OSLEUM clade</taxon>
        <taxon>Lecanoromycetidae</taxon>
        <taxon>Lecanorales</taxon>
        <taxon>Lecanorineae</taxon>
        <taxon>Stereocaulaceae</taxon>
        <taxon>Stereocaulon</taxon>
    </lineage>
</organism>
<feature type="compositionally biased region" description="Polar residues" evidence="6">
    <location>
        <begin position="208"/>
        <end position="226"/>
    </location>
</feature>
<sequence>MSDKANKQSAAKSNTSAADMAARPFQCEWHEGCSKSFNRKSDLQRHYRIHTNERPYACDYKPCSKTFIQRSALTVHRRTHTGDKPHKCPFDGCGKCFSDSSSLARHRRIHTNDKPYICRNQRCKRAFCRKTTMTKHIRKEHPAETIQDDQDAEYSDVEPSDDDALEDDAEDIKEEADSPYQDSIDLKDQRLSRPLSGYHANLWPLPGQTAQHPNPLQLQRTTNPRSEASVHEIKLERTSSATPLRSLADPYSDGSMRSAGPDGVPMHPTLPHSIATSAMTQQYQFRSHDNNFGLWSPSHDSPTSLGTSSPSSASTQGHSIYTSQPYQQQTTGLTSHKQMQYSHDGMIRNIQQPMNDLAVHEIHLDQPQPHQYRDMASTPVQQQQQYDGTPQHVSQQDQYISMSRDSSQHHSYAEAPPQAAIPYMGSVPPTPAPQQAISQYTTNFSEEAPYYPSEVTMGNFPIGAQYSLPVSEVNQITQSSPDWLEQFKPAHLWPYQLLPNERIERWGQ</sequence>
<evidence type="ECO:0000256" key="1">
    <source>
        <dbReference type="ARBA" id="ARBA00022723"/>
    </source>
</evidence>
<accession>A0ABR4A607</accession>
<gene>
    <name evidence="8" type="ORF">N7G274_006343</name>
</gene>
<name>A0ABR4A607_9LECA</name>
<comment type="caution">
    <text evidence="8">The sequence shown here is derived from an EMBL/GenBank/DDBJ whole genome shotgun (WGS) entry which is preliminary data.</text>
</comment>
<dbReference type="InterPro" id="IPR036236">
    <property type="entry name" value="Znf_C2H2_sf"/>
</dbReference>
<dbReference type="Pfam" id="PF00096">
    <property type="entry name" value="zf-C2H2"/>
    <property type="match status" value="3"/>
</dbReference>
<proteinExistence type="predicted"/>
<dbReference type="PANTHER" id="PTHR14003">
    <property type="entry name" value="TRANSCRIPTIONAL REPRESSOR PROTEIN YY"/>
    <property type="match status" value="1"/>
</dbReference>
<evidence type="ECO:0000256" key="2">
    <source>
        <dbReference type="ARBA" id="ARBA00022737"/>
    </source>
</evidence>
<evidence type="ECO:0000256" key="3">
    <source>
        <dbReference type="ARBA" id="ARBA00022771"/>
    </source>
</evidence>
<evidence type="ECO:0000313" key="8">
    <source>
        <dbReference type="EMBL" id="KAL2040885.1"/>
    </source>
</evidence>
<dbReference type="Proteomes" id="UP001590950">
    <property type="component" value="Unassembled WGS sequence"/>
</dbReference>
<feature type="region of interest" description="Disordered" evidence="6">
    <location>
        <begin position="202"/>
        <end position="262"/>
    </location>
</feature>
<feature type="compositionally biased region" description="Acidic residues" evidence="6">
    <location>
        <begin position="146"/>
        <end position="167"/>
    </location>
</feature>
<dbReference type="SUPFAM" id="SSF57667">
    <property type="entry name" value="beta-beta-alpha zinc fingers"/>
    <property type="match status" value="2"/>
</dbReference>
<evidence type="ECO:0000259" key="7">
    <source>
        <dbReference type="PROSITE" id="PS50157"/>
    </source>
</evidence>
<keyword evidence="4" id="KW-0862">Zinc</keyword>
<feature type="compositionally biased region" description="Polar residues" evidence="6">
    <location>
        <begin position="378"/>
        <end position="405"/>
    </location>
</feature>
<feature type="compositionally biased region" description="Basic and acidic residues" evidence="6">
    <location>
        <begin position="228"/>
        <end position="237"/>
    </location>
</feature>
<feature type="region of interest" description="Disordered" evidence="6">
    <location>
        <begin position="371"/>
        <end position="413"/>
    </location>
</feature>
<dbReference type="PROSITE" id="PS00028">
    <property type="entry name" value="ZINC_FINGER_C2H2_1"/>
    <property type="match status" value="3"/>
</dbReference>
<feature type="domain" description="C2H2-type" evidence="7">
    <location>
        <begin position="56"/>
        <end position="85"/>
    </location>
</feature>
<dbReference type="InterPro" id="IPR013087">
    <property type="entry name" value="Znf_C2H2_type"/>
</dbReference>
<dbReference type="Gene3D" id="3.30.160.60">
    <property type="entry name" value="Classic Zinc Finger"/>
    <property type="match status" value="4"/>
</dbReference>
<keyword evidence="1" id="KW-0479">Metal-binding</keyword>
<dbReference type="PANTHER" id="PTHR14003:SF22">
    <property type="entry name" value="FINGER DOMAIN PROTEIN, PUTATIVE (AFU_ORTHOLOGUE AFUA_4G11480)-RELATED"/>
    <property type="match status" value="1"/>
</dbReference>
<reference evidence="8 9" key="1">
    <citation type="submission" date="2024-09" db="EMBL/GenBank/DDBJ databases">
        <title>Rethinking Asexuality: The Enigmatic Case of Functional Sexual Genes in Lepraria (Stereocaulaceae).</title>
        <authorList>
            <person name="Doellman M."/>
            <person name="Sun Y."/>
            <person name="Barcenas-Pena A."/>
            <person name="Lumbsch H.T."/>
            <person name="Grewe F."/>
        </authorList>
    </citation>
    <scope>NUCLEOTIDE SEQUENCE [LARGE SCALE GENOMIC DNA]</scope>
    <source>
        <strain evidence="8 9">Mercado 3170</strain>
    </source>
</reference>
<feature type="region of interest" description="Disordered" evidence="6">
    <location>
        <begin position="134"/>
        <end position="167"/>
    </location>
</feature>
<evidence type="ECO:0000256" key="5">
    <source>
        <dbReference type="PROSITE-ProRule" id="PRU00042"/>
    </source>
</evidence>
<feature type="domain" description="C2H2-type" evidence="7">
    <location>
        <begin position="25"/>
        <end position="55"/>
    </location>
</feature>
<feature type="region of interest" description="Disordered" evidence="6">
    <location>
        <begin position="289"/>
        <end position="318"/>
    </location>
</feature>
<feature type="domain" description="C2H2-type" evidence="7">
    <location>
        <begin position="86"/>
        <end position="115"/>
    </location>
</feature>
<dbReference type="EMBL" id="JBEFKJ010000019">
    <property type="protein sequence ID" value="KAL2040885.1"/>
    <property type="molecule type" value="Genomic_DNA"/>
</dbReference>
<feature type="compositionally biased region" description="Low complexity" evidence="6">
    <location>
        <begin position="301"/>
        <end position="318"/>
    </location>
</feature>